<evidence type="ECO:0000313" key="1">
    <source>
        <dbReference type="EMBL" id="OMO96502.1"/>
    </source>
</evidence>
<reference evidence="2" key="1">
    <citation type="submission" date="2013-09" db="EMBL/GenBank/DDBJ databases">
        <title>Corchorus olitorius genome sequencing.</title>
        <authorList>
            <person name="Alam M."/>
            <person name="Haque M.S."/>
            <person name="Islam M.S."/>
            <person name="Emdad E.M."/>
            <person name="Islam M.M."/>
            <person name="Ahmed B."/>
            <person name="Halim A."/>
            <person name="Hossen Q.M.M."/>
            <person name="Hossain M.Z."/>
            <person name="Ahmed R."/>
            <person name="Khan M.M."/>
            <person name="Islam R."/>
            <person name="Rashid M.M."/>
            <person name="Khan S.A."/>
            <person name="Rahman M.S."/>
            <person name="Alam M."/>
            <person name="Yahiya A.S."/>
            <person name="Khan M.S."/>
            <person name="Azam M.S."/>
            <person name="Haque T."/>
            <person name="Lashkar M.Z.H."/>
            <person name="Akhand A.I."/>
            <person name="Morshed G."/>
            <person name="Roy S."/>
            <person name="Uddin K.S."/>
            <person name="Rabeya T."/>
            <person name="Hossain A.S."/>
            <person name="Chowdhury A."/>
            <person name="Snigdha A.R."/>
            <person name="Mortoza M.S."/>
            <person name="Matin S.A."/>
            <person name="Hoque S.M.E."/>
            <person name="Islam M.K."/>
            <person name="Roy D.K."/>
            <person name="Haider R."/>
            <person name="Moosa M.M."/>
            <person name="Elias S.M."/>
            <person name="Hasan A.M."/>
            <person name="Jahan S."/>
            <person name="Shafiuddin M."/>
            <person name="Mahmood N."/>
            <person name="Shommy N.S."/>
        </authorList>
    </citation>
    <scope>NUCLEOTIDE SEQUENCE [LARGE SCALE GENOMIC DNA]</scope>
    <source>
        <strain evidence="2">cv. O-4</strain>
    </source>
</reference>
<organism evidence="1 2">
    <name type="scientific">Corchorus olitorius</name>
    <dbReference type="NCBI Taxonomy" id="93759"/>
    <lineage>
        <taxon>Eukaryota</taxon>
        <taxon>Viridiplantae</taxon>
        <taxon>Streptophyta</taxon>
        <taxon>Embryophyta</taxon>
        <taxon>Tracheophyta</taxon>
        <taxon>Spermatophyta</taxon>
        <taxon>Magnoliopsida</taxon>
        <taxon>eudicotyledons</taxon>
        <taxon>Gunneridae</taxon>
        <taxon>Pentapetalae</taxon>
        <taxon>rosids</taxon>
        <taxon>malvids</taxon>
        <taxon>Malvales</taxon>
        <taxon>Malvaceae</taxon>
        <taxon>Grewioideae</taxon>
        <taxon>Apeibeae</taxon>
        <taxon>Corchorus</taxon>
    </lineage>
</organism>
<name>A0A1R3JNP5_9ROSI</name>
<accession>A0A1R3JNP5</accession>
<keyword evidence="2" id="KW-1185">Reference proteome</keyword>
<proteinExistence type="predicted"/>
<comment type="caution">
    <text evidence="1">The sequence shown here is derived from an EMBL/GenBank/DDBJ whole genome shotgun (WGS) entry which is preliminary data.</text>
</comment>
<dbReference type="AlphaFoldDB" id="A0A1R3JNP5"/>
<dbReference type="Proteomes" id="UP000187203">
    <property type="component" value="Unassembled WGS sequence"/>
</dbReference>
<gene>
    <name evidence="1" type="ORF">COLO4_15234</name>
</gene>
<dbReference type="EMBL" id="AWUE01015636">
    <property type="protein sequence ID" value="OMO96502.1"/>
    <property type="molecule type" value="Genomic_DNA"/>
</dbReference>
<sequence>MDLEIELESGSKNEFQWMRNMAIGKIHANKILNRKGVLGILRSIWAEDVAHGIRESKEIEASHDEEEISSPLKLVDKVDGKLQKSSDLSLALQADLENIKNKAEKEVGLLKHLLLIT</sequence>
<protein>
    <submittedName>
        <fullName evidence="1">Alanyl-tRNA synthetase</fullName>
    </submittedName>
</protein>
<evidence type="ECO:0000313" key="2">
    <source>
        <dbReference type="Proteomes" id="UP000187203"/>
    </source>
</evidence>